<dbReference type="RefSeq" id="WP_092123505.1">
    <property type="nucleotide sequence ID" value="NZ_FMXO01000020.1"/>
</dbReference>
<evidence type="ECO:0000256" key="2">
    <source>
        <dbReference type="ARBA" id="ARBA00023002"/>
    </source>
</evidence>
<evidence type="ECO:0000313" key="4">
    <source>
        <dbReference type="EMBL" id="SDB58977.1"/>
    </source>
</evidence>
<dbReference type="AlphaFoldDB" id="A0A1G6ENI7"/>
<feature type="domain" description="Nitroreductase" evidence="3">
    <location>
        <begin position="9"/>
        <end position="151"/>
    </location>
</feature>
<accession>A0A1G6ENI7</accession>
<dbReference type="Pfam" id="PF00881">
    <property type="entry name" value="Nitroreductase"/>
    <property type="match status" value="1"/>
</dbReference>
<protein>
    <submittedName>
        <fullName evidence="4">Nitroreductase</fullName>
    </submittedName>
</protein>
<organism evidence="4 5">
    <name type="scientific">Desulfonatronum thiosulfatophilum</name>
    <dbReference type="NCBI Taxonomy" id="617002"/>
    <lineage>
        <taxon>Bacteria</taxon>
        <taxon>Pseudomonadati</taxon>
        <taxon>Thermodesulfobacteriota</taxon>
        <taxon>Desulfovibrionia</taxon>
        <taxon>Desulfovibrionales</taxon>
        <taxon>Desulfonatronaceae</taxon>
        <taxon>Desulfonatronum</taxon>
    </lineage>
</organism>
<dbReference type="InterPro" id="IPR023312">
    <property type="entry name" value="Put_nitroreductase_C_bac"/>
</dbReference>
<evidence type="ECO:0000313" key="5">
    <source>
        <dbReference type="Proteomes" id="UP000198771"/>
    </source>
</evidence>
<dbReference type="InterPro" id="IPR000415">
    <property type="entry name" value="Nitroreductase-like"/>
</dbReference>
<dbReference type="EMBL" id="FMXO01000020">
    <property type="protein sequence ID" value="SDB58977.1"/>
    <property type="molecule type" value="Genomic_DNA"/>
</dbReference>
<sequence length="195" mass="21749">MTLRELVSRTRSFRRFYENHQLSLSILEDLVDMARLTASAANLQPLRYMISVDPQMNAQIFPQLAWAAYLQDWNGPSEGERPSGYIIVLGDERHSKTAAWDMGVAAQTILLGATETGLGGCMIGSIKKKELAEILAVPEGFEILLVLAIGRPKEKIVLEQLGEDGSIKYWRDDKGVHHVPKRDLDSIILARFNGS</sequence>
<dbReference type="CDD" id="cd02062">
    <property type="entry name" value="Nitro_FMN_reductase"/>
    <property type="match status" value="1"/>
</dbReference>
<dbReference type="OrthoDB" id="9804207at2"/>
<dbReference type="Gene3D" id="3.40.109.10">
    <property type="entry name" value="NADH Oxidase"/>
    <property type="match status" value="1"/>
</dbReference>
<dbReference type="InterPro" id="IPR029479">
    <property type="entry name" value="Nitroreductase"/>
</dbReference>
<dbReference type="Gene3D" id="2.20.180.10">
    <property type="entry name" value="putative fmn-dependent nitroreductase like domains"/>
    <property type="match status" value="1"/>
</dbReference>
<dbReference type="Proteomes" id="UP000198771">
    <property type="component" value="Unassembled WGS sequence"/>
</dbReference>
<evidence type="ECO:0000259" key="3">
    <source>
        <dbReference type="Pfam" id="PF00881"/>
    </source>
</evidence>
<dbReference type="PANTHER" id="PTHR43673:SF10">
    <property type="entry name" value="NADH DEHYDROGENASE_NAD(P)H NITROREDUCTASE XCC3605-RELATED"/>
    <property type="match status" value="1"/>
</dbReference>
<keyword evidence="5" id="KW-1185">Reference proteome</keyword>
<keyword evidence="2" id="KW-0560">Oxidoreductase</keyword>
<dbReference type="PANTHER" id="PTHR43673">
    <property type="entry name" value="NAD(P)H NITROREDUCTASE YDGI-RELATED"/>
    <property type="match status" value="1"/>
</dbReference>
<name>A0A1G6ENI7_9BACT</name>
<dbReference type="SUPFAM" id="SSF55469">
    <property type="entry name" value="FMN-dependent nitroreductase-like"/>
    <property type="match status" value="1"/>
</dbReference>
<dbReference type="STRING" id="617002.SAMN05660653_02991"/>
<dbReference type="GO" id="GO:0016491">
    <property type="term" value="F:oxidoreductase activity"/>
    <property type="evidence" value="ECO:0007669"/>
    <property type="project" value="UniProtKB-KW"/>
</dbReference>
<evidence type="ECO:0000256" key="1">
    <source>
        <dbReference type="ARBA" id="ARBA00007118"/>
    </source>
</evidence>
<comment type="similarity">
    <text evidence="1">Belongs to the nitroreductase family.</text>
</comment>
<reference evidence="4 5" key="1">
    <citation type="submission" date="2016-10" db="EMBL/GenBank/DDBJ databases">
        <authorList>
            <person name="de Groot N.N."/>
        </authorList>
    </citation>
    <scope>NUCLEOTIDE SEQUENCE [LARGE SCALE GENOMIC DNA]</scope>
    <source>
        <strain evidence="4 5">ASO4-2</strain>
    </source>
</reference>
<gene>
    <name evidence="4" type="ORF">SAMN05660653_02991</name>
</gene>
<proteinExistence type="inferred from homology"/>